<dbReference type="AlphaFoldDB" id="K9ZMR7"/>
<proteinExistence type="predicted"/>
<evidence type="ECO:0000313" key="2">
    <source>
        <dbReference type="Proteomes" id="UP000010474"/>
    </source>
</evidence>
<dbReference type="Proteomes" id="UP000010474">
    <property type="component" value="Chromosome"/>
</dbReference>
<accession>K9ZMR7</accession>
<evidence type="ECO:0000313" key="1">
    <source>
        <dbReference type="EMBL" id="AFZ60496.1"/>
    </source>
</evidence>
<dbReference type="HOGENOM" id="CLU_3264800_0_0_3"/>
<name>K9ZMR7_ANACC</name>
<sequence length="41" mass="4811">MLIFSLHFREVLLENASGSYKLGNEYVIYWIVQLLPFTSSM</sequence>
<reference evidence="2" key="1">
    <citation type="journal article" date="2013" name="Proc. Natl. Acad. Sci. U.S.A.">
        <title>Improving the coverage of the cyanobacterial phylum using diversity-driven genome sequencing.</title>
        <authorList>
            <person name="Shih P.M."/>
            <person name="Wu D."/>
            <person name="Latifi A."/>
            <person name="Axen S.D."/>
            <person name="Fewer D.P."/>
            <person name="Talla E."/>
            <person name="Calteau A."/>
            <person name="Cai F."/>
            <person name="Tandeau de Marsac N."/>
            <person name="Rippka R."/>
            <person name="Herdman M."/>
            <person name="Sivonen K."/>
            <person name="Coursin T."/>
            <person name="Laurent T."/>
            <person name="Goodwin L."/>
            <person name="Nolan M."/>
            <person name="Davenport K.W."/>
            <person name="Han C.S."/>
            <person name="Rubin E.M."/>
            <person name="Eisen J.A."/>
            <person name="Woyke T."/>
            <person name="Gugger M."/>
            <person name="Kerfeld C.A."/>
        </authorList>
    </citation>
    <scope>NUCLEOTIDE SEQUENCE [LARGE SCALE GENOMIC DNA]</scope>
    <source>
        <strain evidence="2">ATCC 27899 / PCC 7122</strain>
    </source>
</reference>
<organism evidence="1 2">
    <name type="scientific">Anabaena cylindrica (strain ATCC 27899 / PCC 7122)</name>
    <dbReference type="NCBI Taxonomy" id="272123"/>
    <lineage>
        <taxon>Bacteria</taxon>
        <taxon>Bacillati</taxon>
        <taxon>Cyanobacteriota</taxon>
        <taxon>Cyanophyceae</taxon>
        <taxon>Nostocales</taxon>
        <taxon>Nostocaceae</taxon>
        <taxon>Anabaena</taxon>
    </lineage>
</organism>
<dbReference type="EMBL" id="CP003659">
    <property type="protein sequence ID" value="AFZ60496.1"/>
    <property type="molecule type" value="Genomic_DNA"/>
</dbReference>
<gene>
    <name evidence="1" type="ordered locus">Anacy_5165</name>
</gene>
<keyword evidence="2" id="KW-1185">Reference proteome</keyword>
<protein>
    <submittedName>
        <fullName evidence="1">Uncharacterized protein</fullName>
    </submittedName>
</protein>
<dbReference type="KEGG" id="acy:Anacy_5165"/>